<accession>A0ABT0R7A8</accession>
<protein>
    <recommendedName>
        <fullName evidence="3">HTH cro/C1-type domain-containing protein</fullName>
    </recommendedName>
</protein>
<evidence type="ECO:0000313" key="1">
    <source>
        <dbReference type="EMBL" id="MCL6656807.1"/>
    </source>
</evidence>
<dbReference type="EMBL" id="JAMGSI010000001">
    <property type="protein sequence ID" value="MCL6656807.1"/>
    <property type="molecule type" value="Genomic_DNA"/>
</dbReference>
<gene>
    <name evidence="1" type="ORF">M8N44_05675</name>
</gene>
<evidence type="ECO:0000313" key="2">
    <source>
        <dbReference type="Proteomes" id="UP001202031"/>
    </source>
</evidence>
<dbReference type="GeneID" id="84023340"/>
<reference evidence="1 2" key="1">
    <citation type="submission" date="2022-03" db="EMBL/GenBank/DDBJ databases">
        <title>Taxonomic description of new species and reclassification of some bacterial strains.</title>
        <authorList>
            <person name="Ndongo S."/>
        </authorList>
    </citation>
    <scope>NUCLEOTIDE SEQUENCE [LARGE SCALE GENOMIC DNA]</scope>
    <source>
        <strain evidence="1 2">Marseille-P6666</strain>
    </source>
</reference>
<comment type="caution">
    <text evidence="1">The sequence shown here is derived from an EMBL/GenBank/DDBJ whole genome shotgun (WGS) entry which is preliminary data.</text>
</comment>
<evidence type="ECO:0008006" key="3">
    <source>
        <dbReference type="Google" id="ProtNLM"/>
    </source>
</evidence>
<organism evidence="1 2">
    <name type="scientific">Akkermansia massiliensis</name>
    <dbReference type="NCBI Taxonomy" id="2927224"/>
    <lineage>
        <taxon>Bacteria</taxon>
        <taxon>Pseudomonadati</taxon>
        <taxon>Verrucomicrobiota</taxon>
        <taxon>Verrucomicrobiia</taxon>
        <taxon>Verrucomicrobiales</taxon>
        <taxon>Akkermansiaceae</taxon>
        <taxon>Akkermansia</taxon>
    </lineage>
</organism>
<keyword evidence="2" id="KW-1185">Reference proteome</keyword>
<name>A0ABT0R7A8_9BACT</name>
<dbReference type="Proteomes" id="UP001202031">
    <property type="component" value="Unassembled WGS sequence"/>
</dbReference>
<sequence>MSKVPHMEEPLVDILELGRWMAENHISRSTLASAIGMNRSAIDNYFVRKKLSRHAQILIKRFMDGQEALAASNEVSSLITVPLKNRIINLAMKAAVRKNLTLEEFMARAVEGAAKNVEEEK</sequence>
<dbReference type="RefSeq" id="WP_022397325.1">
    <property type="nucleotide sequence ID" value="NZ_CP072019.1"/>
</dbReference>
<proteinExistence type="predicted"/>